<keyword evidence="2" id="KW-0808">Transferase</keyword>
<accession>A0A1I1I9G2</accession>
<dbReference type="Gene3D" id="3.90.550.10">
    <property type="entry name" value="Spore Coat Polysaccharide Biosynthesis Protein SpsA, Chain A"/>
    <property type="match status" value="1"/>
</dbReference>
<name>A0A1I1I9G2_9GAMM</name>
<dbReference type="Pfam" id="PF00535">
    <property type="entry name" value="Glycos_transf_2"/>
    <property type="match status" value="1"/>
</dbReference>
<dbReference type="GO" id="GO:0006487">
    <property type="term" value="P:protein N-linked glycosylation"/>
    <property type="evidence" value="ECO:0007669"/>
    <property type="project" value="TreeGrafter"/>
</dbReference>
<protein>
    <submittedName>
        <fullName evidence="2">Glycosyltransferase involved in cell wall bisynthesis</fullName>
    </submittedName>
</protein>
<evidence type="ECO:0000313" key="2">
    <source>
        <dbReference type="EMBL" id="SFC30918.1"/>
    </source>
</evidence>
<dbReference type="GO" id="GO:0016740">
    <property type="term" value="F:transferase activity"/>
    <property type="evidence" value="ECO:0007669"/>
    <property type="project" value="UniProtKB-KW"/>
</dbReference>
<dbReference type="OrthoDB" id="9808633at2"/>
<dbReference type="RefSeq" id="WP_090131343.1">
    <property type="nucleotide sequence ID" value="NZ_FOLY01000002.1"/>
</dbReference>
<organism evidence="2 3">
    <name type="scientific">Kushneria avicenniae</name>
    <dbReference type="NCBI Taxonomy" id="402385"/>
    <lineage>
        <taxon>Bacteria</taxon>
        <taxon>Pseudomonadati</taxon>
        <taxon>Pseudomonadota</taxon>
        <taxon>Gammaproteobacteria</taxon>
        <taxon>Oceanospirillales</taxon>
        <taxon>Halomonadaceae</taxon>
        <taxon>Kushneria</taxon>
    </lineage>
</organism>
<keyword evidence="3" id="KW-1185">Reference proteome</keyword>
<reference evidence="3" key="1">
    <citation type="submission" date="2016-10" db="EMBL/GenBank/DDBJ databases">
        <authorList>
            <person name="Varghese N."/>
            <person name="Submissions S."/>
        </authorList>
    </citation>
    <scope>NUCLEOTIDE SEQUENCE [LARGE SCALE GENOMIC DNA]</scope>
    <source>
        <strain evidence="3">DSM 23439</strain>
    </source>
</reference>
<dbReference type="InterPro" id="IPR029044">
    <property type="entry name" value="Nucleotide-diphossugar_trans"/>
</dbReference>
<gene>
    <name evidence="2" type="ORF">SAMN05421848_0983</name>
</gene>
<dbReference type="STRING" id="402385.SAMN05421848_0983"/>
<dbReference type="PANTHER" id="PTHR10859:SF91">
    <property type="entry name" value="DOLICHYL-PHOSPHATE BETA-GLUCOSYLTRANSFERASE"/>
    <property type="match status" value="1"/>
</dbReference>
<dbReference type="PANTHER" id="PTHR10859">
    <property type="entry name" value="GLYCOSYL TRANSFERASE"/>
    <property type="match status" value="1"/>
</dbReference>
<dbReference type="InterPro" id="IPR001173">
    <property type="entry name" value="Glyco_trans_2-like"/>
</dbReference>
<dbReference type="Proteomes" id="UP000199046">
    <property type="component" value="Unassembled WGS sequence"/>
</dbReference>
<feature type="domain" description="Glycosyltransferase 2-like" evidence="1">
    <location>
        <begin position="13"/>
        <end position="127"/>
    </location>
</feature>
<dbReference type="SUPFAM" id="SSF53448">
    <property type="entry name" value="Nucleotide-diphospho-sugar transferases"/>
    <property type="match status" value="1"/>
</dbReference>
<dbReference type="EMBL" id="FOLY01000002">
    <property type="protein sequence ID" value="SFC30918.1"/>
    <property type="molecule type" value="Genomic_DNA"/>
</dbReference>
<sequence>MNPDRDGTAFSPCVLVPVYNHEHAIAATCEGLACLNLPIVLVDDGSDTACARELDRLVQSPDVHLLRLDRNRGKGNAVRCGLSHARSLGFTHALQVDADGQHDPQSLPPFIEMAGRAPERLVIGYPRFDHSVPLHRFISRYITHVWVWFNTLSTVLRDTMCGVRLYPLVPVNAMLARHGCGDRMEFDTEVLVRWFWAGHPVDNLPVRVTYPSDGVSHFRLFRDNVLMARMHLRLTLGMLIRLPRLLYRRWQALHDTHDRGAS</sequence>
<dbReference type="AlphaFoldDB" id="A0A1I1I9G2"/>
<evidence type="ECO:0000313" key="3">
    <source>
        <dbReference type="Proteomes" id="UP000199046"/>
    </source>
</evidence>
<proteinExistence type="predicted"/>
<dbReference type="CDD" id="cd04179">
    <property type="entry name" value="DPM_DPG-synthase_like"/>
    <property type="match status" value="1"/>
</dbReference>
<evidence type="ECO:0000259" key="1">
    <source>
        <dbReference type="Pfam" id="PF00535"/>
    </source>
</evidence>